<dbReference type="InterPro" id="IPR033738">
    <property type="entry name" value="AsnB_N"/>
</dbReference>
<evidence type="ECO:0000256" key="4">
    <source>
        <dbReference type="ARBA" id="ARBA00022605"/>
    </source>
</evidence>
<comment type="caution">
    <text evidence="12">The sequence shown here is derived from an EMBL/GenBank/DDBJ whole genome shotgun (WGS) entry which is preliminary data.</text>
</comment>
<evidence type="ECO:0000256" key="9">
    <source>
        <dbReference type="ARBA" id="ARBA00029440"/>
    </source>
</evidence>
<reference evidence="12" key="2">
    <citation type="submission" date="2023-04" db="EMBL/GenBank/DDBJ databases">
        <authorList>
            <person name="Sun J.-Q."/>
        </authorList>
    </citation>
    <scope>NUCLEOTIDE SEQUENCE</scope>
    <source>
        <strain evidence="12">CC-YY355</strain>
    </source>
</reference>
<comment type="similarity">
    <text evidence="1">Belongs to the asparagine synthetase family.</text>
</comment>
<keyword evidence="4" id="KW-0028">Amino-acid biosynthesis</keyword>
<dbReference type="CDD" id="cd01991">
    <property type="entry name" value="Asn_synthase_B_C"/>
    <property type="match status" value="1"/>
</dbReference>
<dbReference type="InterPro" id="IPR006426">
    <property type="entry name" value="Asn_synth_AEB"/>
</dbReference>
<dbReference type="InterPro" id="IPR029055">
    <property type="entry name" value="Ntn_hydrolases_N"/>
</dbReference>
<reference evidence="12" key="1">
    <citation type="journal article" date="2007" name="Int. J. Syst. Evol. Microbiol.">
        <title>Luteimonas composti sp. nov., a moderately thermophilic bacterium isolated from food waste.</title>
        <authorList>
            <person name="Young C.C."/>
            <person name="Kampfer P."/>
            <person name="Chen W.M."/>
            <person name="Yen W.S."/>
            <person name="Arun A.B."/>
            <person name="Lai W.A."/>
            <person name="Shen F.T."/>
            <person name="Rekha P.D."/>
            <person name="Lin K.Y."/>
            <person name="Chou J.H."/>
        </authorList>
    </citation>
    <scope>NUCLEOTIDE SEQUENCE</scope>
    <source>
        <strain evidence="12">CC-YY355</strain>
    </source>
</reference>
<comment type="pathway">
    <text evidence="9">Amino-acid biosynthesis.</text>
</comment>
<dbReference type="InterPro" id="IPR050795">
    <property type="entry name" value="Asn_Synthetase"/>
</dbReference>
<dbReference type="InterPro" id="IPR017932">
    <property type="entry name" value="GATase_2_dom"/>
</dbReference>
<keyword evidence="13" id="KW-1185">Reference proteome</keyword>
<accession>A0ABT6MV84</accession>
<evidence type="ECO:0000256" key="1">
    <source>
        <dbReference type="ARBA" id="ARBA00005752"/>
    </source>
</evidence>
<dbReference type="Gene3D" id="3.60.20.10">
    <property type="entry name" value="Glutamine Phosphoribosylpyrophosphate, subunit 1, domain 1"/>
    <property type="match status" value="1"/>
</dbReference>
<keyword evidence="7" id="KW-0061">Asparagine biosynthesis</keyword>
<sequence>MCSIFGIFGLQPGDDVATLRRQSLELSQRQRHRGPDWSGIHHDAGAILVHERLAIVDPAGGSQPLRSADGAQVLAVNGEIYNHRELKAELREDYAFQTGSDCEVINALYREDAPASFLNRLNGIFAFALWDAARRRVLIARDPIGVVPLYWGHDREGRLCVASEMKALAPVCADVAQFPPGHWYEWSVDDDGRARGELQRYYERPWRDYAAVEGVRVPAQELREAFEAAVHRQLMTDVPYGVLLSGGLDSSLVAAVAARYARRRIEDDDASEAWWPRLHSFAIGLEGSPDLAAAEVAAKMLGTVHHGFTYTLQEGLDALPEVVRHIETYDVTTIRASTPMYLLARRIKAMGVKMVLSGEGSDEIFGGYLYFHKAPDAREFHEELVRKLDALHNYDCLRANKSMMAWGVEPRVPFLDREFLDVAMRMDAAHKMVRRGDTGPQRMEKGVLREAFDGYLPESILWRQKEQFSDGVGYGWIDGLKAHAEGQVSDRELAAADRRFPVNPPQTKEAYHYRTLFEQFYPGAACAETVPGGKSIACSSPAAIAWDASFAAMADPSGRAVAGVHAQALGSP</sequence>
<dbReference type="NCBIfam" id="NF006949">
    <property type="entry name" value="PRK09431.1"/>
    <property type="match status" value="1"/>
</dbReference>
<evidence type="ECO:0000259" key="11">
    <source>
        <dbReference type="PROSITE" id="PS51278"/>
    </source>
</evidence>
<evidence type="ECO:0000313" key="13">
    <source>
        <dbReference type="Proteomes" id="UP001160550"/>
    </source>
</evidence>
<dbReference type="PANTHER" id="PTHR11772">
    <property type="entry name" value="ASPARAGINE SYNTHETASE"/>
    <property type="match status" value="1"/>
</dbReference>
<evidence type="ECO:0000313" key="12">
    <source>
        <dbReference type="EMBL" id="MDH7454529.1"/>
    </source>
</evidence>
<dbReference type="PIRSF" id="PIRSF001589">
    <property type="entry name" value="Asn_synthetase_glu-h"/>
    <property type="match status" value="1"/>
</dbReference>
<evidence type="ECO:0000256" key="10">
    <source>
        <dbReference type="ARBA" id="ARBA00048741"/>
    </source>
</evidence>
<evidence type="ECO:0000256" key="2">
    <source>
        <dbReference type="ARBA" id="ARBA00012737"/>
    </source>
</evidence>
<dbReference type="EC" id="6.3.5.4" evidence="2"/>
<dbReference type="Gene3D" id="3.40.50.620">
    <property type="entry name" value="HUPs"/>
    <property type="match status" value="1"/>
</dbReference>
<dbReference type="InterPro" id="IPR001962">
    <property type="entry name" value="Asn_synthase"/>
</dbReference>
<proteinExistence type="inferred from homology"/>
<feature type="domain" description="Glutamine amidotransferase type-2" evidence="11">
    <location>
        <begin position="2"/>
        <end position="189"/>
    </location>
</feature>
<keyword evidence="5" id="KW-0547">Nucleotide-binding</keyword>
<evidence type="ECO:0000256" key="8">
    <source>
        <dbReference type="ARBA" id="ARBA00022962"/>
    </source>
</evidence>
<protein>
    <recommendedName>
        <fullName evidence="2">asparagine synthase (glutamine-hydrolyzing)</fullName>
        <ecNumber evidence="2">6.3.5.4</ecNumber>
    </recommendedName>
</protein>
<dbReference type="SUPFAM" id="SSF52402">
    <property type="entry name" value="Adenine nucleotide alpha hydrolases-like"/>
    <property type="match status" value="1"/>
</dbReference>
<organism evidence="12 13">
    <name type="scientific">Luteimonas composti</name>
    <dbReference type="NCBI Taxonomy" id="398257"/>
    <lineage>
        <taxon>Bacteria</taxon>
        <taxon>Pseudomonadati</taxon>
        <taxon>Pseudomonadota</taxon>
        <taxon>Gammaproteobacteria</taxon>
        <taxon>Lysobacterales</taxon>
        <taxon>Lysobacteraceae</taxon>
        <taxon>Luteimonas</taxon>
    </lineage>
</organism>
<dbReference type="InterPro" id="IPR014729">
    <property type="entry name" value="Rossmann-like_a/b/a_fold"/>
</dbReference>
<name>A0ABT6MV84_9GAMM</name>
<gene>
    <name evidence="12" type="primary">asnB</name>
    <name evidence="12" type="ORF">QF205_15815</name>
</gene>
<dbReference type="SUPFAM" id="SSF56235">
    <property type="entry name" value="N-terminal nucleophile aminohydrolases (Ntn hydrolases)"/>
    <property type="match status" value="1"/>
</dbReference>
<dbReference type="EMBL" id="JARYGX010000029">
    <property type="protein sequence ID" value="MDH7454529.1"/>
    <property type="molecule type" value="Genomic_DNA"/>
</dbReference>
<keyword evidence="8" id="KW-0315">Glutamine amidotransferase</keyword>
<dbReference type="Proteomes" id="UP001160550">
    <property type="component" value="Unassembled WGS sequence"/>
</dbReference>
<dbReference type="GO" id="GO:0004066">
    <property type="term" value="F:asparagine synthase (glutamine-hydrolyzing) activity"/>
    <property type="evidence" value="ECO:0007669"/>
    <property type="project" value="UniProtKB-EC"/>
</dbReference>
<keyword evidence="3 12" id="KW-0436">Ligase</keyword>
<evidence type="ECO:0000256" key="3">
    <source>
        <dbReference type="ARBA" id="ARBA00022598"/>
    </source>
</evidence>
<dbReference type="CDD" id="cd00712">
    <property type="entry name" value="AsnB"/>
    <property type="match status" value="1"/>
</dbReference>
<dbReference type="PROSITE" id="PS51278">
    <property type="entry name" value="GATASE_TYPE_2"/>
    <property type="match status" value="1"/>
</dbReference>
<dbReference type="Pfam" id="PF13537">
    <property type="entry name" value="GATase_7"/>
    <property type="match status" value="1"/>
</dbReference>
<evidence type="ECO:0000256" key="7">
    <source>
        <dbReference type="ARBA" id="ARBA00022888"/>
    </source>
</evidence>
<keyword evidence="6" id="KW-0067">ATP-binding</keyword>
<dbReference type="PANTHER" id="PTHR11772:SF2">
    <property type="entry name" value="ASPARAGINE SYNTHETASE [GLUTAMINE-HYDROLYZING]"/>
    <property type="match status" value="1"/>
</dbReference>
<dbReference type="NCBIfam" id="TIGR01536">
    <property type="entry name" value="asn_synth_AEB"/>
    <property type="match status" value="1"/>
</dbReference>
<evidence type="ECO:0000256" key="5">
    <source>
        <dbReference type="ARBA" id="ARBA00022741"/>
    </source>
</evidence>
<comment type="catalytic activity">
    <reaction evidence="10">
        <text>L-aspartate + L-glutamine + ATP + H2O = L-asparagine + L-glutamate + AMP + diphosphate + H(+)</text>
        <dbReference type="Rhea" id="RHEA:12228"/>
        <dbReference type="ChEBI" id="CHEBI:15377"/>
        <dbReference type="ChEBI" id="CHEBI:15378"/>
        <dbReference type="ChEBI" id="CHEBI:29985"/>
        <dbReference type="ChEBI" id="CHEBI:29991"/>
        <dbReference type="ChEBI" id="CHEBI:30616"/>
        <dbReference type="ChEBI" id="CHEBI:33019"/>
        <dbReference type="ChEBI" id="CHEBI:58048"/>
        <dbReference type="ChEBI" id="CHEBI:58359"/>
        <dbReference type="ChEBI" id="CHEBI:456215"/>
        <dbReference type="EC" id="6.3.5.4"/>
    </reaction>
</comment>
<dbReference type="Pfam" id="PF00733">
    <property type="entry name" value="Asn_synthase"/>
    <property type="match status" value="1"/>
</dbReference>
<evidence type="ECO:0000256" key="6">
    <source>
        <dbReference type="ARBA" id="ARBA00022840"/>
    </source>
</evidence>
<dbReference type="RefSeq" id="WP_280943758.1">
    <property type="nucleotide sequence ID" value="NZ_JARYGX010000029.1"/>
</dbReference>